<organism evidence="3">
    <name type="scientific">Candidatus Kentrum sp. LPFa</name>
    <dbReference type="NCBI Taxonomy" id="2126335"/>
    <lineage>
        <taxon>Bacteria</taxon>
        <taxon>Pseudomonadati</taxon>
        <taxon>Pseudomonadota</taxon>
        <taxon>Gammaproteobacteria</taxon>
        <taxon>Candidatus Kentrum</taxon>
    </lineage>
</organism>
<proteinExistence type="predicted"/>
<protein>
    <submittedName>
        <fullName evidence="3">Uncharacterized protein</fullName>
    </submittedName>
</protein>
<evidence type="ECO:0000313" key="2">
    <source>
        <dbReference type="EMBL" id="VFK13655.1"/>
    </source>
</evidence>
<evidence type="ECO:0000313" key="3">
    <source>
        <dbReference type="EMBL" id="VFK31111.1"/>
    </source>
</evidence>
<dbReference type="InterPro" id="IPR031876">
    <property type="entry name" value="DUF4760"/>
</dbReference>
<name>A0A450XP79_9GAMM</name>
<sequence length="182" mass="20927">MQSKTGYVWEVLGIWVAALAAVVSACGVGVIYWNITEENDWNKRIEAARIINQVDDDLRKLRDDINKHFPALFSGQPSASLSKDNARNLFFSCKQDDKQDRKDSARCEARKTAGDVLNSFEDLSISYMYELGDREMLAEAWSHELTRYFMYFENFIKTVRLEHKDPKLWISIDSAVAKMGKS</sequence>
<dbReference type="EMBL" id="CAADFP010000128">
    <property type="protein sequence ID" value="VFK31111.1"/>
    <property type="molecule type" value="Genomic_DNA"/>
</dbReference>
<evidence type="ECO:0000256" key="1">
    <source>
        <dbReference type="SAM" id="Phobius"/>
    </source>
</evidence>
<keyword evidence="1" id="KW-0472">Membrane</keyword>
<gene>
    <name evidence="2" type="ORF">BECKLPF1236A_GA0070988_100925</name>
    <name evidence="3" type="ORF">BECKLPF1236C_GA0070990_101283</name>
</gene>
<dbReference type="PROSITE" id="PS51257">
    <property type="entry name" value="PROKAR_LIPOPROTEIN"/>
    <property type="match status" value="1"/>
</dbReference>
<keyword evidence="1" id="KW-1133">Transmembrane helix</keyword>
<dbReference type="EMBL" id="CAADFM010000092">
    <property type="protein sequence ID" value="VFK13655.1"/>
    <property type="molecule type" value="Genomic_DNA"/>
</dbReference>
<accession>A0A450XP79</accession>
<keyword evidence="1" id="KW-0812">Transmembrane</keyword>
<feature type="transmembrane region" description="Helical" evidence="1">
    <location>
        <begin position="12"/>
        <end position="35"/>
    </location>
</feature>
<dbReference type="AlphaFoldDB" id="A0A450XP79"/>
<dbReference type="Pfam" id="PF15956">
    <property type="entry name" value="DUF4760"/>
    <property type="match status" value="1"/>
</dbReference>
<reference evidence="3" key="1">
    <citation type="submission" date="2019-02" db="EMBL/GenBank/DDBJ databases">
        <authorList>
            <person name="Gruber-Vodicka R. H."/>
            <person name="Seah K. B. B."/>
        </authorList>
    </citation>
    <scope>NUCLEOTIDE SEQUENCE</scope>
    <source>
        <strain evidence="2">BECK_S312</strain>
        <strain evidence="3">BECK_S426</strain>
    </source>
</reference>